<evidence type="ECO:0000313" key="4">
    <source>
        <dbReference type="Proteomes" id="UP001443914"/>
    </source>
</evidence>
<comment type="caution">
    <text evidence="3">The sequence shown here is derived from an EMBL/GenBank/DDBJ whole genome shotgun (WGS) entry which is preliminary data.</text>
</comment>
<comment type="similarity">
    <text evidence="1">Belongs to the TUB family.</text>
</comment>
<dbReference type="Gene3D" id="3.20.90.10">
    <property type="entry name" value="Tubby Protein, Chain A"/>
    <property type="match status" value="1"/>
</dbReference>
<accession>A0AAW1JPG3</accession>
<feature type="domain" description="Tubby C-terminal" evidence="2">
    <location>
        <begin position="167"/>
        <end position="412"/>
    </location>
</feature>
<evidence type="ECO:0000256" key="1">
    <source>
        <dbReference type="ARBA" id="ARBA00007129"/>
    </source>
</evidence>
<dbReference type="InterPro" id="IPR025659">
    <property type="entry name" value="Tubby-like_C"/>
</dbReference>
<name>A0AAW1JPG3_SAPOF</name>
<gene>
    <name evidence="3" type="ORF">RND81_07G170300</name>
</gene>
<protein>
    <recommendedName>
        <fullName evidence="2">Tubby C-terminal domain-containing protein</fullName>
    </recommendedName>
</protein>
<organism evidence="3 4">
    <name type="scientific">Saponaria officinalis</name>
    <name type="common">Common soapwort</name>
    <name type="synonym">Lychnis saponaria</name>
    <dbReference type="NCBI Taxonomy" id="3572"/>
    <lineage>
        <taxon>Eukaryota</taxon>
        <taxon>Viridiplantae</taxon>
        <taxon>Streptophyta</taxon>
        <taxon>Embryophyta</taxon>
        <taxon>Tracheophyta</taxon>
        <taxon>Spermatophyta</taxon>
        <taxon>Magnoliopsida</taxon>
        <taxon>eudicotyledons</taxon>
        <taxon>Gunneridae</taxon>
        <taxon>Pentapetalae</taxon>
        <taxon>Caryophyllales</taxon>
        <taxon>Caryophyllaceae</taxon>
        <taxon>Caryophylleae</taxon>
        <taxon>Saponaria</taxon>
    </lineage>
</organism>
<reference evidence="3" key="1">
    <citation type="submission" date="2024-03" db="EMBL/GenBank/DDBJ databases">
        <title>WGS assembly of Saponaria officinalis var. Norfolk2.</title>
        <authorList>
            <person name="Jenkins J."/>
            <person name="Shu S."/>
            <person name="Grimwood J."/>
            <person name="Barry K."/>
            <person name="Goodstein D."/>
            <person name="Schmutz J."/>
            <person name="Leebens-Mack J."/>
            <person name="Osbourn A."/>
        </authorList>
    </citation>
    <scope>NUCLEOTIDE SEQUENCE [LARGE SCALE GENOMIC DNA]</scope>
    <source>
        <strain evidence="3">JIC</strain>
    </source>
</reference>
<dbReference type="PRINTS" id="PR01573">
    <property type="entry name" value="SUPERTUBBY"/>
</dbReference>
<keyword evidence="4" id="KW-1185">Reference proteome</keyword>
<proteinExistence type="inferred from homology"/>
<dbReference type="Pfam" id="PF01167">
    <property type="entry name" value="Tub"/>
    <property type="match status" value="1"/>
</dbReference>
<sequence length="419" mass="47096">MAALKKPTILRQSSYNSLYSNPLIDPKNCNNFSEKQITPLGAHLCINETNFNLKDNKIPTKSMKVSSFGDDKENNVPKQGELGCGKVRNCKKDRILKPTSSSSSSSSLQFCIQMNEPESSFGLGFRVWDAGEETESGKSVNVWDFSDAEAAPVSSWSTLPNRALLCRTLPIDVGKCSCIIQKEAAPHSLGGGSIYSLFTHEGHGRQNRKLAVAYHKRRNGRSVFIIAQNTKGILSFSDDSFIGVVTSNLMGSRYYVWDQGRSPRRKVVKESKLIQAVVEFTPTIRTWTGSYRSIKAWIPKKQPPLQQKNTTTQKQRTKGLPLEWDESQVQVLLSKVPYYNKNTKQYELDFREKVKAGLKIQSSVKNFQLTMEGNERQILLQLGRIGKSKYVLDYRHPLTGYQAFCICLASIDPKLCCTV</sequence>
<evidence type="ECO:0000313" key="3">
    <source>
        <dbReference type="EMBL" id="KAK9707064.1"/>
    </source>
</evidence>
<dbReference type="InterPro" id="IPR000007">
    <property type="entry name" value="Tubby_C"/>
</dbReference>
<dbReference type="Proteomes" id="UP001443914">
    <property type="component" value="Unassembled WGS sequence"/>
</dbReference>
<dbReference type="SUPFAM" id="SSF54518">
    <property type="entry name" value="Tubby C-terminal domain-like"/>
    <property type="match status" value="1"/>
</dbReference>
<evidence type="ECO:0000259" key="2">
    <source>
        <dbReference type="Pfam" id="PF01167"/>
    </source>
</evidence>
<dbReference type="EMBL" id="JBDFQZ010000007">
    <property type="protein sequence ID" value="KAK9707064.1"/>
    <property type="molecule type" value="Genomic_DNA"/>
</dbReference>
<dbReference type="PANTHER" id="PTHR16517">
    <property type="entry name" value="TUBBY-RELATED"/>
    <property type="match status" value="1"/>
</dbReference>
<dbReference type="PANTHER" id="PTHR16517:SF131">
    <property type="entry name" value="TUBBY-LIKE PROTEIN 8"/>
    <property type="match status" value="1"/>
</dbReference>
<dbReference type="AlphaFoldDB" id="A0AAW1JPG3"/>